<keyword evidence="1" id="KW-0732">Signal</keyword>
<protein>
    <submittedName>
        <fullName evidence="2">Uncharacterized protein</fullName>
    </submittedName>
</protein>
<sequence>MTQMIFPSGKIMLIVFVLHGFLAFQSVSCMYEDVVRSTGSKTPREVQNTLRDLNNVSLDRLSIEAVEGPSSISELPETSRSQRAKTVLVSKAIEINQDYKLGAFDHVTLEKILDIVKILTTVRHQQFAADNTLRAAQLELQHEAELETHRFDSDISIKIAEEVLNSILRDVVTKKNPIKFVPSRILIGVMDYMLKNKLLLEKNITILRQPWVHRLIGNVVWERYVKSEYFNPFFFSLEFQKYVSSHPSMEDAHYILKALEPKAWKFVLARVLHKILKNNIRFSLLPPSSSIFFQDAIDSLKMEAPELTSLLREFTDDIFKERLSAVAKSDRPQVFFDKFFDHIFLFHILKTHIKCAPEVVAKRITQELREFEEVFEVFVAKI</sequence>
<name>A0AAV0AXA1_PHAPC</name>
<dbReference type="EMBL" id="CALTRL010002166">
    <property type="protein sequence ID" value="CAH7674917.1"/>
    <property type="molecule type" value="Genomic_DNA"/>
</dbReference>
<accession>A0AAV0AXA1</accession>
<evidence type="ECO:0000313" key="3">
    <source>
        <dbReference type="Proteomes" id="UP001153365"/>
    </source>
</evidence>
<reference evidence="2" key="1">
    <citation type="submission" date="2022-06" db="EMBL/GenBank/DDBJ databases">
        <authorList>
            <consortium name="SYNGENTA / RWTH Aachen University"/>
        </authorList>
    </citation>
    <scope>NUCLEOTIDE SEQUENCE</scope>
</reference>
<dbReference type="AlphaFoldDB" id="A0AAV0AXA1"/>
<evidence type="ECO:0000313" key="2">
    <source>
        <dbReference type="EMBL" id="CAH7674917.1"/>
    </source>
</evidence>
<feature type="signal peptide" evidence="1">
    <location>
        <begin position="1"/>
        <end position="29"/>
    </location>
</feature>
<dbReference type="Proteomes" id="UP001153365">
    <property type="component" value="Unassembled WGS sequence"/>
</dbReference>
<keyword evidence="3" id="KW-1185">Reference proteome</keyword>
<gene>
    <name evidence="2" type="ORF">PPACK8108_LOCUS9858</name>
</gene>
<comment type="caution">
    <text evidence="2">The sequence shown here is derived from an EMBL/GenBank/DDBJ whole genome shotgun (WGS) entry which is preliminary data.</text>
</comment>
<organism evidence="2 3">
    <name type="scientific">Phakopsora pachyrhizi</name>
    <name type="common">Asian soybean rust disease fungus</name>
    <dbReference type="NCBI Taxonomy" id="170000"/>
    <lineage>
        <taxon>Eukaryota</taxon>
        <taxon>Fungi</taxon>
        <taxon>Dikarya</taxon>
        <taxon>Basidiomycota</taxon>
        <taxon>Pucciniomycotina</taxon>
        <taxon>Pucciniomycetes</taxon>
        <taxon>Pucciniales</taxon>
        <taxon>Phakopsoraceae</taxon>
        <taxon>Phakopsora</taxon>
    </lineage>
</organism>
<feature type="chain" id="PRO_5043448908" evidence="1">
    <location>
        <begin position="30"/>
        <end position="382"/>
    </location>
</feature>
<proteinExistence type="predicted"/>
<evidence type="ECO:0000256" key="1">
    <source>
        <dbReference type="SAM" id="SignalP"/>
    </source>
</evidence>